<comment type="catalytic activity">
    <reaction evidence="4">
        <text>5-hydroxyuridine(34) in tRNA + S-adenosyl-L-methionine = 5-methoxyuridine(34) in tRNA + S-adenosyl-L-homocysteine + H(+)</text>
        <dbReference type="Rhea" id="RHEA:60524"/>
        <dbReference type="Rhea" id="RHEA-COMP:13381"/>
        <dbReference type="Rhea" id="RHEA-COMP:15591"/>
        <dbReference type="ChEBI" id="CHEBI:15378"/>
        <dbReference type="ChEBI" id="CHEBI:57856"/>
        <dbReference type="ChEBI" id="CHEBI:59789"/>
        <dbReference type="ChEBI" id="CHEBI:136877"/>
        <dbReference type="ChEBI" id="CHEBI:143860"/>
    </reaction>
</comment>
<evidence type="ECO:0000256" key="4">
    <source>
        <dbReference type="HAMAP-Rule" id="MF_02217"/>
    </source>
</evidence>
<organism evidence="5 6">
    <name type="scientific">Lottiidibacillus patelloidae</name>
    <dbReference type="NCBI Taxonomy" id="2670334"/>
    <lineage>
        <taxon>Bacteria</taxon>
        <taxon>Bacillati</taxon>
        <taxon>Bacillota</taxon>
        <taxon>Bacilli</taxon>
        <taxon>Bacillales</taxon>
        <taxon>Bacillaceae</taxon>
        <taxon>Lottiidibacillus</taxon>
    </lineage>
</organism>
<dbReference type="CDD" id="cd02440">
    <property type="entry name" value="AdoMet_MTases"/>
    <property type="match status" value="1"/>
</dbReference>
<dbReference type="Pfam" id="PF01596">
    <property type="entry name" value="Methyltransf_3"/>
    <property type="match status" value="1"/>
</dbReference>
<dbReference type="Proteomes" id="UP000217083">
    <property type="component" value="Unassembled WGS sequence"/>
</dbReference>
<sequence length="189" mass="21440">MEHYAKENNVPIMDIVGMEALLQFLRLKQPKTILEIGAAIGYSAIRMALTLPQVTIVTIERDEKRYSDAVSFIKKADLEERIQVIFGDALDVLEDVKEKYSFDAIFIDAAKGQYQKFFTTSQQCLNENGMIISDNVLFRGLVASIEDAEKRHKNMVKKIDAYNEEIMNDPQFDTMILPIGDGIAISLKK</sequence>
<dbReference type="GO" id="GO:0008171">
    <property type="term" value="F:O-methyltransferase activity"/>
    <property type="evidence" value="ECO:0007669"/>
    <property type="project" value="InterPro"/>
</dbReference>
<comment type="function">
    <text evidence="4">Catalyzes the methylation of 5-hydroxyuridine (ho5U) to form 5-methoxyuridine (mo5U) at position 34 in tRNAs.</text>
</comment>
<dbReference type="SUPFAM" id="SSF53335">
    <property type="entry name" value="S-adenosyl-L-methionine-dependent methyltransferases"/>
    <property type="match status" value="1"/>
</dbReference>
<evidence type="ECO:0000256" key="2">
    <source>
        <dbReference type="ARBA" id="ARBA00022679"/>
    </source>
</evidence>
<feature type="binding site" evidence="4">
    <location>
        <position position="108"/>
    </location>
    <ligand>
        <name>Mg(2+)</name>
        <dbReference type="ChEBI" id="CHEBI:18420"/>
    </ligand>
</feature>
<feature type="binding site" evidence="4">
    <location>
        <position position="108"/>
    </location>
    <ligand>
        <name>S-adenosyl-L-methionine</name>
        <dbReference type="ChEBI" id="CHEBI:59789"/>
    </ligand>
</feature>
<keyword evidence="3 4" id="KW-0949">S-adenosyl-L-methionine</keyword>
<dbReference type="InterPro" id="IPR002935">
    <property type="entry name" value="SAM_O-MeTrfase"/>
</dbReference>
<dbReference type="InterPro" id="IPR043675">
    <property type="entry name" value="TrmR_methyltr"/>
</dbReference>
<dbReference type="GO" id="GO:0016300">
    <property type="term" value="F:tRNA (uridine) methyltransferase activity"/>
    <property type="evidence" value="ECO:0007669"/>
    <property type="project" value="UniProtKB-UniRule"/>
</dbReference>
<dbReference type="InterPro" id="IPR029063">
    <property type="entry name" value="SAM-dependent_MTases_sf"/>
</dbReference>
<keyword evidence="4" id="KW-0479">Metal-binding</keyword>
<dbReference type="GO" id="GO:0000287">
    <property type="term" value="F:magnesium ion binding"/>
    <property type="evidence" value="ECO:0007669"/>
    <property type="project" value="UniProtKB-UniRule"/>
</dbReference>
<name>A0A263BXW8_9BACI</name>
<dbReference type="GO" id="GO:0008757">
    <property type="term" value="F:S-adenosylmethionine-dependent methyltransferase activity"/>
    <property type="evidence" value="ECO:0007669"/>
    <property type="project" value="TreeGrafter"/>
</dbReference>
<evidence type="ECO:0000313" key="5">
    <source>
        <dbReference type="EMBL" id="OZM58006.1"/>
    </source>
</evidence>
<dbReference type="HAMAP" id="MF_02217">
    <property type="entry name" value="TrmR_methyltr"/>
    <property type="match status" value="1"/>
</dbReference>
<feature type="binding site" evidence="4">
    <location>
        <position position="134"/>
    </location>
    <ligand>
        <name>Mg(2+)</name>
        <dbReference type="ChEBI" id="CHEBI:18420"/>
    </ligand>
</feature>
<dbReference type="PANTHER" id="PTHR10509">
    <property type="entry name" value="O-METHYLTRANSFERASE-RELATED"/>
    <property type="match status" value="1"/>
</dbReference>
<feature type="binding site" evidence="4">
    <location>
        <begin position="88"/>
        <end position="89"/>
    </location>
    <ligand>
        <name>S-adenosyl-L-methionine</name>
        <dbReference type="ChEBI" id="CHEBI:59789"/>
    </ligand>
</feature>
<keyword evidence="4" id="KW-0460">Magnesium</keyword>
<feature type="binding site" evidence="4">
    <location>
        <position position="13"/>
    </location>
    <ligand>
        <name>S-adenosyl-L-methionine</name>
        <dbReference type="ChEBI" id="CHEBI:59789"/>
    </ligand>
</feature>
<comment type="caution">
    <text evidence="5">The sequence shown here is derived from an EMBL/GenBank/DDBJ whole genome shotgun (WGS) entry which is preliminary data.</text>
</comment>
<evidence type="ECO:0000256" key="1">
    <source>
        <dbReference type="ARBA" id="ARBA00022603"/>
    </source>
</evidence>
<dbReference type="Gene3D" id="3.40.50.150">
    <property type="entry name" value="Vaccinia Virus protein VP39"/>
    <property type="match status" value="1"/>
</dbReference>
<dbReference type="AlphaFoldDB" id="A0A263BXW8"/>
<gene>
    <name evidence="4" type="primary">trmR</name>
    <name evidence="5" type="ORF">CIB95_05410</name>
</gene>
<dbReference type="EMBL" id="NPIA01000002">
    <property type="protein sequence ID" value="OZM58006.1"/>
    <property type="molecule type" value="Genomic_DNA"/>
</dbReference>
<dbReference type="GO" id="GO:0030488">
    <property type="term" value="P:tRNA methylation"/>
    <property type="evidence" value="ECO:0007669"/>
    <property type="project" value="UniProtKB-UniRule"/>
</dbReference>
<protein>
    <recommendedName>
        <fullName evidence="4">tRNA 5-hydroxyuridine methyltransferase</fullName>
        <ecNumber evidence="4">2.1.1.-</ecNumber>
    </recommendedName>
    <alternativeName>
        <fullName evidence="4">ho5U methyltransferase</fullName>
    </alternativeName>
</protein>
<reference evidence="6" key="1">
    <citation type="submission" date="2017-08" db="EMBL/GenBank/DDBJ databases">
        <authorList>
            <person name="Huang Z."/>
        </authorList>
    </citation>
    <scope>NUCLEOTIDE SEQUENCE [LARGE SCALE GENOMIC DNA]</scope>
    <source>
        <strain evidence="6">SA5d-4</strain>
    </source>
</reference>
<dbReference type="PANTHER" id="PTHR10509:SF14">
    <property type="entry name" value="CAFFEOYL-COA O-METHYLTRANSFERASE 3-RELATED"/>
    <property type="match status" value="1"/>
</dbReference>
<comment type="similarity">
    <text evidence="4">Belongs to the class I-like SAM-binding methyltransferase superfamily. Cation-dependent O-methyltransferase family.</text>
</comment>
<dbReference type="InterPro" id="IPR050362">
    <property type="entry name" value="Cation-dep_OMT"/>
</dbReference>
<accession>A0A263BXW8</accession>
<keyword evidence="4" id="KW-0819">tRNA processing</keyword>
<dbReference type="PROSITE" id="PS51682">
    <property type="entry name" value="SAM_OMT_I"/>
    <property type="match status" value="1"/>
</dbReference>
<comment type="subunit">
    <text evidence="4">Homodimer.</text>
</comment>
<evidence type="ECO:0000313" key="6">
    <source>
        <dbReference type="Proteomes" id="UP000217083"/>
    </source>
</evidence>
<dbReference type="EC" id="2.1.1.-" evidence="4"/>
<keyword evidence="1 4" id="KW-0489">Methyltransferase</keyword>
<feature type="binding site" evidence="4">
    <location>
        <position position="60"/>
    </location>
    <ligand>
        <name>S-adenosyl-L-methionine</name>
        <dbReference type="ChEBI" id="CHEBI:59789"/>
    </ligand>
</feature>
<feature type="binding site" evidence="4">
    <location>
        <position position="43"/>
    </location>
    <ligand>
        <name>S-adenosyl-L-methionine</name>
        <dbReference type="ChEBI" id="CHEBI:59789"/>
    </ligand>
</feature>
<proteinExistence type="inferred from homology"/>
<keyword evidence="6" id="KW-1185">Reference proteome</keyword>
<feature type="binding site" evidence="4">
    <location>
        <position position="135"/>
    </location>
    <ligand>
        <name>Mg(2+)</name>
        <dbReference type="ChEBI" id="CHEBI:18420"/>
    </ligand>
</feature>
<keyword evidence="2 4" id="KW-0808">Transferase</keyword>
<reference evidence="5 6" key="2">
    <citation type="submission" date="2017-09" db="EMBL/GenBank/DDBJ databases">
        <title>Bacillus patelloidae sp. nov., isolated from the intestinal tract of a marine limpet.</title>
        <authorList>
            <person name="Liu R."/>
            <person name="Dong C."/>
            <person name="Shao Z."/>
        </authorList>
    </citation>
    <scope>NUCLEOTIDE SEQUENCE [LARGE SCALE GENOMIC DNA]</scope>
    <source>
        <strain evidence="5 6">SA5d-4</strain>
    </source>
</reference>
<evidence type="ECO:0000256" key="3">
    <source>
        <dbReference type="ARBA" id="ARBA00022691"/>
    </source>
</evidence>